<evidence type="ECO:0000256" key="4">
    <source>
        <dbReference type="ARBA" id="ARBA00022679"/>
    </source>
</evidence>
<keyword evidence="5" id="KW-1133">Transmembrane helix</keyword>
<dbReference type="Gene3D" id="3.90.550.10">
    <property type="entry name" value="Spore Coat Polysaccharide Biosynthesis Protein SpsA, Chain A"/>
    <property type="match status" value="1"/>
</dbReference>
<name>Q83N31_TROWT</name>
<dbReference type="STRING" id="203267.TWT_124"/>
<dbReference type="InterPro" id="IPR029044">
    <property type="entry name" value="Nucleotide-diphossugar_trans"/>
</dbReference>
<sequence>MKVAAVFLADDGQYLEQALSALRCQTKPVSYIFVVDLTAKRRSQETLSTFAPDGIMRFPPGYNRARALNAACLKCPDTDFYWFLNTRIVADPTALEYLLNTIEVSPGASVAAPKILNDTGVFFDYGQSITTGGRAVHLVQDELDQGQHDDKVDTMGANYAGMLVHRSCFEAIKGFDPGFSEYEQGLDFCIRARLSGARVSLSPRSVVTHVGTGLRSYRVQEGYIQKRTGQLRRQIVYAPFVKSVLLWFSLIPRGVLWFLASLLTRRSALKEAWAHIKLAFLPISLARSRKISNRQNSLRALSVLMQKPKREFMSYEKLDFFFRNGLVIVLIFAFIGFVVFLPFLAHPALSGGSLLPINLSFYQMWRMTAVYVFLDGVYPADPFNIIPALLGSLTFWDTNFSILLLYFVALPLSCTAAWLCASRLLSSPRTIAFSAALYSLSPSLWLGLYNGNLQGIVVHICLPFLCFLMLGIKTFRTLSLASLLFAFITVASPSIFLPLAVLVLIVAIATATFRMLFIVLPVIVAFIPLFLVQPLRVNLLADPVLSSTNLFSSIFGLGNIFTTAHLSLFLLVLPIIFLILMGLWKTYSSLPFLLITFVGFVNSVIWADVWQGPSFSLAWLGITGAAAIGFASIRCIKRMIALVSVGALGAFFVYIPYATKIWQAQSPVVSTTSAVNLPAYVLAEANSNSNIGTLIVEPVSEKEIRVKVARGAVFGFGSQNTKLISGASPQSSDLANLAVNLVMSGNVDIAEGMKRLNLEMLLLSGDKYGFSANINANSMFEAAGNTPFGKLWRLKDRLPPLGQATFPPYYWLSPIVFLLLFLVGVFGRSSRKPPEEMGIDLEDQFAEPGYALT</sequence>
<reference evidence="6 7" key="1">
    <citation type="journal article" date="2003" name="Genome Res.">
        <title>Tropheryma whipplei twist: a human pathogenic Actinobacteria with a reduced genome.</title>
        <authorList>
            <person name="Raoult D."/>
            <person name="Ogata H."/>
            <person name="Audic S."/>
            <person name="Robert C."/>
            <person name="Suhre K."/>
            <person name="Drancourt M."/>
            <person name="Claverie J.-M."/>
        </authorList>
    </citation>
    <scope>NUCLEOTIDE SEQUENCE [LARGE SCALE GENOMIC DNA]</scope>
    <source>
        <strain evidence="6 7">Twist</strain>
    </source>
</reference>
<feature type="transmembrane region" description="Helical" evidence="5">
    <location>
        <begin position="809"/>
        <end position="827"/>
    </location>
</feature>
<accession>Q83N31</accession>
<keyword evidence="5" id="KW-0812">Transmembrane</keyword>
<feature type="transmembrane region" description="Helical" evidence="5">
    <location>
        <begin position="515"/>
        <end position="532"/>
    </location>
</feature>
<evidence type="ECO:0000313" key="7">
    <source>
        <dbReference type="Proteomes" id="UP000002200"/>
    </source>
</evidence>
<feature type="transmembrane region" description="Helical" evidence="5">
    <location>
        <begin position="615"/>
        <end position="633"/>
    </location>
</feature>
<dbReference type="RefSeq" id="WP_011102367.1">
    <property type="nucleotide sequence ID" value="NC_004572.3"/>
</dbReference>
<comment type="similarity">
    <text evidence="2">Belongs to the glycosyltransferase 2 family.</text>
</comment>
<comment type="pathway">
    <text evidence="1">Cell wall biogenesis; cell wall polysaccharide biosynthesis.</text>
</comment>
<evidence type="ECO:0000256" key="1">
    <source>
        <dbReference type="ARBA" id="ARBA00004776"/>
    </source>
</evidence>
<proteinExistence type="inferred from homology"/>
<dbReference type="Proteomes" id="UP000002200">
    <property type="component" value="Chromosome"/>
</dbReference>
<dbReference type="PANTHER" id="PTHR43179">
    <property type="entry name" value="RHAMNOSYLTRANSFERASE WBBL"/>
    <property type="match status" value="1"/>
</dbReference>
<evidence type="ECO:0000256" key="2">
    <source>
        <dbReference type="ARBA" id="ARBA00006739"/>
    </source>
</evidence>
<evidence type="ECO:0000256" key="3">
    <source>
        <dbReference type="ARBA" id="ARBA00022676"/>
    </source>
</evidence>
<protein>
    <submittedName>
        <fullName evidence="6">Regulatory protein</fullName>
    </submittedName>
</protein>
<keyword evidence="4" id="KW-0808">Transferase</keyword>
<dbReference type="eggNOG" id="COG1216">
    <property type="taxonomic scope" value="Bacteria"/>
</dbReference>
<keyword evidence="5" id="KW-0472">Membrane</keyword>
<evidence type="ECO:0000313" key="6">
    <source>
        <dbReference type="EMBL" id="AAO44221.1"/>
    </source>
</evidence>
<keyword evidence="7" id="KW-1185">Reference proteome</keyword>
<feature type="transmembrane region" description="Helical" evidence="5">
    <location>
        <begin position="484"/>
        <end position="509"/>
    </location>
</feature>
<dbReference type="KEGG" id="twh:TWT_124"/>
<feature type="transmembrane region" description="Helical" evidence="5">
    <location>
        <begin position="640"/>
        <end position="657"/>
    </location>
</feature>
<dbReference type="AlphaFoldDB" id="Q83N31"/>
<organism evidence="6 7">
    <name type="scientific">Tropheryma whipplei (strain Twist)</name>
    <name type="common">Whipple's bacillus</name>
    <dbReference type="NCBI Taxonomy" id="203267"/>
    <lineage>
        <taxon>Bacteria</taxon>
        <taxon>Bacillati</taxon>
        <taxon>Actinomycetota</taxon>
        <taxon>Actinomycetes</taxon>
        <taxon>Micrococcales</taxon>
        <taxon>Tropherymataceae</taxon>
        <taxon>Tropheryma</taxon>
    </lineage>
</organism>
<dbReference type="HOGENOM" id="CLU_005856_0_0_11"/>
<feature type="transmembrane region" description="Helical" evidence="5">
    <location>
        <begin position="564"/>
        <end position="583"/>
    </location>
</feature>
<gene>
    <name evidence="6" type="ordered locus">TWT_124</name>
</gene>
<feature type="transmembrane region" description="Helical" evidence="5">
    <location>
        <begin position="235"/>
        <end position="260"/>
    </location>
</feature>
<keyword evidence="3" id="KW-0328">Glycosyltransferase</keyword>
<feature type="transmembrane region" description="Helical" evidence="5">
    <location>
        <begin position="320"/>
        <end position="345"/>
    </location>
</feature>
<feature type="transmembrane region" description="Helical" evidence="5">
    <location>
        <begin position="590"/>
        <end position="609"/>
    </location>
</feature>
<dbReference type="GO" id="GO:0016757">
    <property type="term" value="F:glycosyltransferase activity"/>
    <property type="evidence" value="ECO:0007669"/>
    <property type="project" value="UniProtKB-KW"/>
</dbReference>
<dbReference type="SUPFAM" id="SSF53448">
    <property type="entry name" value="Nucleotide-diphospho-sugar transferases"/>
    <property type="match status" value="1"/>
</dbReference>
<dbReference type="EMBL" id="AE014184">
    <property type="protein sequence ID" value="AAO44221.1"/>
    <property type="molecule type" value="Genomic_DNA"/>
</dbReference>
<feature type="transmembrane region" description="Helical" evidence="5">
    <location>
        <begin position="455"/>
        <end position="472"/>
    </location>
</feature>
<feature type="transmembrane region" description="Helical" evidence="5">
    <location>
        <begin position="400"/>
        <end position="419"/>
    </location>
</feature>
<evidence type="ECO:0000256" key="5">
    <source>
        <dbReference type="SAM" id="Phobius"/>
    </source>
</evidence>
<dbReference type="PANTHER" id="PTHR43179:SF12">
    <property type="entry name" value="GALACTOFURANOSYLTRANSFERASE GLFT2"/>
    <property type="match status" value="1"/>
</dbReference>
<feature type="transmembrane region" description="Helical" evidence="5">
    <location>
        <begin position="431"/>
        <end position="449"/>
    </location>
</feature>